<protein>
    <submittedName>
        <fullName evidence="2">Uncharacterized protein</fullName>
    </submittedName>
</protein>
<accession>A0A928VS92</accession>
<organism evidence="2 3">
    <name type="scientific">Romeriopsis navalis LEGE 11480</name>
    <dbReference type="NCBI Taxonomy" id="2777977"/>
    <lineage>
        <taxon>Bacteria</taxon>
        <taxon>Bacillati</taxon>
        <taxon>Cyanobacteriota</taxon>
        <taxon>Cyanophyceae</taxon>
        <taxon>Leptolyngbyales</taxon>
        <taxon>Leptolyngbyaceae</taxon>
        <taxon>Romeriopsis</taxon>
        <taxon>Romeriopsis navalis</taxon>
    </lineage>
</organism>
<reference evidence="2" key="1">
    <citation type="submission" date="2020-10" db="EMBL/GenBank/DDBJ databases">
        <authorList>
            <person name="Castelo-Branco R."/>
            <person name="Eusebio N."/>
            <person name="Adriana R."/>
            <person name="Vieira A."/>
            <person name="Brugerolle De Fraissinette N."/>
            <person name="Rezende De Castro R."/>
            <person name="Schneider M.P."/>
            <person name="Vasconcelos V."/>
            <person name="Leao P.N."/>
        </authorList>
    </citation>
    <scope>NUCLEOTIDE SEQUENCE</scope>
    <source>
        <strain evidence="2">LEGE 11480</strain>
    </source>
</reference>
<dbReference type="Proteomes" id="UP000625316">
    <property type="component" value="Unassembled WGS sequence"/>
</dbReference>
<gene>
    <name evidence="2" type="ORF">IQ266_17910</name>
</gene>
<keyword evidence="3" id="KW-1185">Reference proteome</keyword>
<feature type="compositionally biased region" description="Basic and acidic residues" evidence="1">
    <location>
        <begin position="65"/>
        <end position="75"/>
    </location>
</feature>
<evidence type="ECO:0000313" key="3">
    <source>
        <dbReference type="Proteomes" id="UP000625316"/>
    </source>
</evidence>
<evidence type="ECO:0000313" key="2">
    <source>
        <dbReference type="EMBL" id="MBE9031612.1"/>
    </source>
</evidence>
<name>A0A928VS92_9CYAN</name>
<dbReference type="AlphaFoldDB" id="A0A928VS92"/>
<comment type="caution">
    <text evidence="2">The sequence shown here is derived from an EMBL/GenBank/DDBJ whole genome shotgun (WGS) entry which is preliminary data.</text>
</comment>
<evidence type="ECO:0000256" key="1">
    <source>
        <dbReference type="SAM" id="MobiDB-lite"/>
    </source>
</evidence>
<dbReference type="EMBL" id="JADEXQ010000070">
    <property type="protein sequence ID" value="MBE9031612.1"/>
    <property type="molecule type" value="Genomic_DNA"/>
</dbReference>
<dbReference type="RefSeq" id="WP_264326440.1">
    <property type="nucleotide sequence ID" value="NZ_JADEXQ010000070.1"/>
</dbReference>
<proteinExistence type="predicted"/>
<feature type="region of interest" description="Disordered" evidence="1">
    <location>
        <begin position="65"/>
        <end position="86"/>
    </location>
</feature>
<sequence length="86" mass="9625">MPRETHAYVDYANAQEQGSFCDTDSGNHYDNVSAVQAAEIESRVPSTHVDRDGSNEPECIDQRHNVHYASHDSHDNVYPAKYGPGY</sequence>